<evidence type="ECO:0000256" key="2">
    <source>
        <dbReference type="PROSITE-ProRule" id="PRU00169"/>
    </source>
</evidence>
<name>A0A858R9T2_9PROT</name>
<organism evidence="4 5">
    <name type="scientific">Aerophototrophica crusticola</name>
    <dbReference type="NCBI Taxonomy" id="1709002"/>
    <lineage>
        <taxon>Bacteria</taxon>
        <taxon>Pseudomonadati</taxon>
        <taxon>Pseudomonadota</taxon>
        <taxon>Alphaproteobacteria</taxon>
        <taxon>Rhodospirillales</taxon>
        <taxon>Rhodospirillaceae</taxon>
        <taxon>Aerophototrophica</taxon>
    </lineage>
</organism>
<feature type="modified residue" description="4-aspartylphosphate" evidence="2">
    <location>
        <position position="48"/>
    </location>
</feature>
<dbReference type="PANTHER" id="PTHR44591:SF21">
    <property type="entry name" value="TWO-COMPONENT RESPONSE REGULATOR"/>
    <property type="match status" value="1"/>
</dbReference>
<dbReference type="InterPro" id="IPR001789">
    <property type="entry name" value="Sig_transdc_resp-reg_receiver"/>
</dbReference>
<gene>
    <name evidence="4" type="ORF">HHL28_14665</name>
</gene>
<proteinExistence type="predicted"/>
<keyword evidence="1 2" id="KW-0597">Phosphoprotein</keyword>
<dbReference type="KEGG" id="acru:HHL28_14665"/>
<dbReference type="Pfam" id="PF00072">
    <property type="entry name" value="Response_reg"/>
    <property type="match status" value="1"/>
</dbReference>
<reference evidence="4" key="1">
    <citation type="submission" date="2020-04" db="EMBL/GenBank/DDBJ databases">
        <title>A desert anoxygenic phototrophic bacterium fixes CO2 using RubisCO under aerobic conditions.</title>
        <authorList>
            <person name="Tang K."/>
        </authorList>
    </citation>
    <scope>NUCLEOTIDE SEQUENCE [LARGE SCALE GENOMIC DNA]</scope>
    <source>
        <strain evidence="4">MIMtkB3</strain>
    </source>
</reference>
<keyword evidence="5" id="KW-1185">Reference proteome</keyword>
<dbReference type="AlphaFoldDB" id="A0A858R9T2"/>
<evidence type="ECO:0000313" key="5">
    <source>
        <dbReference type="Proteomes" id="UP000501891"/>
    </source>
</evidence>
<dbReference type="Proteomes" id="UP000501891">
    <property type="component" value="Chromosome"/>
</dbReference>
<dbReference type="InterPro" id="IPR011006">
    <property type="entry name" value="CheY-like_superfamily"/>
</dbReference>
<feature type="domain" description="Response regulatory" evidence="3">
    <location>
        <begin position="1"/>
        <end position="113"/>
    </location>
</feature>
<evidence type="ECO:0000259" key="3">
    <source>
        <dbReference type="PROSITE" id="PS50110"/>
    </source>
</evidence>
<dbReference type="EMBL" id="CP051775">
    <property type="protein sequence ID" value="QJE74158.1"/>
    <property type="molecule type" value="Genomic_DNA"/>
</dbReference>
<sequence>MVEDEALVRLLVVKELRAAGHTVLEAADGEVALDMLQQGPAPDLLLTDVGLPGINGRQLAEAARERHPDLRVLFMTGYAHAAALAGDALGMGTDLLPKPFSVQVLKARVNRLLPVGVE</sequence>
<dbReference type="PANTHER" id="PTHR44591">
    <property type="entry name" value="STRESS RESPONSE REGULATOR PROTEIN 1"/>
    <property type="match status" value="1"/>
</dbReference>
<dbReference type="InterPro" id="IPR050595">
    <property type="entry name" value="Bact_response_regulator"/>
</dbReference>
<evidence type="ECO:0000256" key="1">
    <source>
        <dbReference type="ARBA" id="ARBA00022553"/>
    </source>
</evidence>
<evidence type="ECO:0000313" key="4">
    <source>
        <dbReference type="EMBL" id="QJE74158.1"/>
    </source>
</evidence>
<dbReference type="SUPFAM" id="SSF52172">
    <property type="entry name" value="CheY-like"/>
    <property type="match status" value="1"/>
</dbReference>
<dbReference type="Gene3D" id="3.40.50.2300">
    <property type="match status" value="1"/>
</dbReference>
<dbReference type="PROSITE" id="PS50110">
    <property type="entry name" value="RESPONSE_REGULATORY"/>
    <property type="match status" value="1"/>
</dbReference>
<dbReference type="GO" id="GO:0000160">
    <property type="term" value="P:phosphorelay signal transduction system"/>
    <property type="evidence" value="ECO:0007669"/>
    <property type="project" value="InterPro"/>
</dbReference>
<protein>
    <submittedName>
        <fullName evidence="4">Response regulator</fullName>
    </submittedName>
</protein>
<accession>A0A858R9T2</accession>
<dbReference type="SMART" id="SM00448">
    <property type="entry name" value="REC"/>
    <property type="match status" value="1"/>
</dbReference>